<dbReference type="Proteomes" id="UP000504607">
    <property type="component" value="Chromosome 4"/>
</dbReference>
<dbReference type="AlphaFoldDB" id="A0A6J0PHF0"/>
<dbReference type="OrthoDB" id="1304043at2759"/>
<dbReference type="InParanoid" id="A0A6J0PHF0"/>
<sequence>MEPNMAKENFHWLWKLHCLKDQRSFTRAEAIEKLHGGRVISREENNGAVRVKIVVSKQELRQMVSSLSQRRSNAIHQRMAAPPNLEQLLHVLREQHMKRAEAGKGYRPGDWRPALLSIPEEI</sequence>
<evidence type="ECO:0000313" key="2">
    <source>
        <dbReference type="RefSeq" id="XP_019705577.1"/>
    </source>
</evidence>
<evidence type="ECO:0000313" key="1">
    <source>
        <dbReference type="Proteomes" id="UP000504607"/>
    </source>
</evidence>
<accession>A0A6J0PHF0</accession>
<organism evidence="1 2">
    <name type="scientific">Elaeis guineensis var. tenera</name>
    <name type="common">Oil palm</name>
    <dbReference type="NCBI Taxonomy" id="51953"/>
    <lineage>
        <taxon>Eukaryota</taxon>
        <taxon>Viridiplantae</taxon>
        <taxon>Streptophyta</taxon>
        <taxon>Embryophyta</taxon>
        <taxon>Tracheophyta</taxon>
        <taxon>Spermatophyta</taxon>
        <taxon>Magnoliopsida</taxon>
        <taxon>Liliopsida</taxon>
        <taxon>Arecaceae</taxon>
        <taxon>Arecoideae</taxon>
        <taxon>Cocoseae</taxon>
        <taxon>Elaeidinae</taxon>
        <taxon>Elaeis</taxon>
    </lineage>
</organism>
<proteinExistence type="predicted"/>
<dbReference type="FunCoup" id="A0A6J0PHF0">
    <property type="interactions" value="5"/>
</dbReference>
<gene>
    <name evidence="2" type="primary">LOC109505776</name>
</gene>
<protein>
    <submittedName>
        <fullName evidence="2">Uncharacterized protein LOC109505776</fullName>
    </submittedName>
</protein>
<keyword evidence="1" id="KW-1185">Reference proteome</keyword>
<reference evidence="2" key="1">
    <citation type="submission" date="2025-08" db="UniProtKB">
        <authorList>
            <consortium name="RefSeq"/>
        </authorList>
    </citation>
    <scope>IDENTIFICATION</scope>
</reference>
<dbReference type="RefSeq" id="XP_019705577.1">
    <property type="nucleotide sequence ID" value="XM_019850018.2"/>
</dbReference>
<name>A0A6J0PHF0_ELAGV</name>